<evidence type="ECO:0000313" key="2">
    <source>
        <dbReference type="EMBL" id="SPD85369.1"/>
    </source>
</evidence>
<name>A0A2N9JCW4_9ACTN</name>
<dbReference type="NCBIfam" id="TIGR03491">
    <property type="entry name" value="TM0106 family RecB-like putative nuclease"/>
    <property type="match status" value="1"/>
</dbReference>
<dbReference type="SUPFAM" id="SSF53098">
    <property type="entry name" value="Ribonuclease H-like"/>
    <property type="match status" value="1"/>
</dbReference>
<dbReference type="InterPro" id="IPR038720">
    <property type="entry name" value="YprB_RNase_H-like_dom"/>
</dbReference>
<dbReference type="OrthoDB" id="3274988at2"/>
<keyword evidence="3" id="KW-1185">Reference proteome</keyword>
<proteinExistence type="predicted"/>
<dbReference type="Pfam" id="PF13482">
    <property type="entry name" value="RNase_H_2"/>
    <property type="match status" value="1"/>
</dbReference>
<dbReference type="KEGG" id="mgg:MPLG2_0333"/>
<dbReference type="InterPro" id="IPR019993">
    <property type="entry name" value="RecB_nuclease_TM0106_put"/>
</dbReference>
<dbReference type="Proteomes" id="UP000238164">
    <property type="component" value="Chromosome 1"/>
</dbReference>
<feature type="domain" description="YprB ribonuclease H-like" evidence="1">
    <location>
        <begin position="376"/>
        <end position="555"/>
    </location>
</feature>
<reference evidence="2 3" key="1">
    <citation type="submission" date="2018-02" db="EMBL/GenBank/DDBJ databases">
        <authorList>
            <person name="Cohen D.B."/>
            <person name="Kent A.D."/>
        </authorList>
    </citation>
    <scope>NUCLEOTIDE SEQUENCE [LARGE SCALE GENOMIC DNA]</scope>
    <source>
        <strain evidence="2">1</strain>
    </source>
</reference>
<dbReference type="AlphaFoldDB" id="A0A2N9JCW4"/>
<gene>
    <name evidence="2" type="ORF">MPLG2_0333</name>
</gene>
<dbReference type="InterPro" id="IPR012337">
    <property type="entry name" value="RNaseH-like_sf"/>
</dbReference>
<dbReference type="EMBL" id="LT985188">
    <property type="protein sequence ID" value="SPD85369.1"/>
    <property type="molecule type" value="Genomic_DNA"/>
</dbReference>
<protein>
    <recommendedName>
        <fullName evidence="1">YprB ribonuclease H-like domain-containing protein</fullName>
    </recommendedName>
</protein>
<sequence>MQSFTLDAYAARSCPVKTHNAFHPGLSVPTRADESLREVFHGGVAFEAEVLHELLRGFTGSVLDARLLTDLPSAEQEQITLAAMAGGVQVLIAPLLPRDVDQHRSGRPDLLLRADDGGYHPAEIKFHRVSDPRREPATLTWSSLADPLTRHELPGRRFRHTWRLNDLLQLAHYHRMLQRIGRASGRPLAAVVGTDDIEGLGRVLSWVDLGLPVVPPSPRDLTDPYDVESVSALERYDSEHAFRVELALAASALAPGDPPLLEPIANRECSWCQWWDVCRPRLADDDLSLRISKSPLDVHEIQVLRDLGVATVTELAARDVDALLPDYLPRITHRIGAEERLRLAWRRSVLMARGVDFDRVTTGPIDLPAATVEIDLDIETSVGDRVYLWGFLVSDARDGSHYYRHFSAFEDLDDDAEVALAEAAMQWLHDLVDGVDALVVHYSDYEVVRLDRLARRSGSPALAWALQWGNTHFFDLFTVIRTHFFGTQGLGLKVVASKAAGFAWRDATPGGLNSQGWFDEALAGDTEAIRQAARQRVLEYNEDDVEATWHVRRWLRGLA</sequence>
<evidence type="ECO:0000259" key="1">
    <source>
        <dbReference type="Pfam" id="PF13482"/>
    </source>
</evidence>
<accession>A0A2N9JCW4</accession>
<organism evidence="2 3">
    <name type="scientific">Micropruina glycogenica</name>
    <dbReference type="NCBI Taxonomy" id="75385"/>
    <lineage>
        <taxon>Bacteria</taxon>
        <taxon>Bacillati</taxon>
        <taxon>Actinomycetota</taxon>
        <taxon>Actinomycetes</taxon>
        <taxon>Propionibacteriales</taxon>
        <taxon>Nocardioidaceae</taxon>
        <taxon>Micropruina</taxon>
    </lineage>
</organism>
<dbReference type="RefSeq" id="WP_105184622.1">
    <property type="nucleotide sequence ID" value="NZ_BAAAGO010000024.1"/>
</dbReference>
<evidence type="ECO:0000313" key="3">
    <source>
        <dbReference type="Proteomes" id="UP000238164"/>
    </source>
</evidence>